<dbReference type="VEuPathDB" id="FungiDB:GWK60_H01353"/>
<evidence type="ECO:0000256" key="2">
    <source>
        <dbReference type="ARBA" id="ARBA00022454"/>
    </source>
</evidence>
<keyword evidence="5 7" id="KW-0539">Nucleus</keyword>
<protein>
    <recommendedName>
        <fullName evidence="7">Spindle pole body component KRE28</fullName>
    </recommendedName>
</protein>
<organism evidence="8 9">
    <name type="scientific">Candida glabrata</name>
    <name type="common">Yeast</name>
    <name type="synonym">Torulopsis glabrata</name>
    <dbReference type="NCBI Taxonomy" id="5478"/>
    <lineage>
        <taxon>Eukaryota</taxon>
        <taxon>Fungi</taxon>
        <taxon>Dikarya</taxon>
        <taxon>Ascomycota</taxon>
        <taxon>Saccharomycotina</taxon>
        <taxon>Saccharomycetes</taxon>
        <taxon>Saccharomycetales</taxon>
        <taxon>Saccharomycetaceae</taxon>
        <taxon>Nakaseomyces</taxon>
    </lineage>
</organism>
<evidence type="ECO:0000256" key="4">
    <source>
        <dbReference type="ARBA" id="ARBA00023054"/>
    </source>
</evidence>
<dbReference type="AlphaFoldDB" id="A0A0W0ECN5"/>
<evidence type="ECO:0000256" key="1">
    <source>
        <dbReference type="ARBA" id="ARBA00006965"/>
    </source>
</evidence>
<dbReference type="VEuPathDB" id="FungiDB:CAGL0H01573g"/>
<evidence type="ECO:0000256" key="6">
    <source>
        <dbReference type="ARBA" id="ARBA00023328"/>
    </source>
</evidence>
<evidence type="ECO:0000256" key="5">
    <source>
        <dbReference type="ARBA" id="ARBA00023242"/>
    </source>
</evidence>
<keyword evidence="4 7" id="KW-0175">Coiled coil</keyword>
<dbReference type="EMBL" id="LLZZ01000149">
    <property type="protein sequence ID" value="KTA98993.1"/>
    <property type="molecule type" value="Genomic_DNA"/>
</dbReference>
<evidence type="ECO:0000313" key="9">
    <source>
        <dbReference type="Proteomes" id="UP000054886"/>
    </source>
</evidence>
<sequence length="359" mass="42319">MEAQLHELQEEITRSSDLVLTEQDKRLQGTLREIDQSIRKLIETSDYLKLSGDADSLIDIKQLEVKSRELDSLMDLLRKLYWREESLDLFLKYTINSDAEQVPVFSDTDPKYQSLQDEVSHLRDDVMPVKNQEIDQITGEILQVAHEITEKQDQVNMLYLETTNELDKCWELLDEWQRLQDDQRITKNEDNSNRKDTELNAMEECYEEWKTLEELAVLNDNLQKQIDELEKVDNKAINSTQLAEESIVNTVQLNDLIDMWKRRIIASIHEDISEIVLYPYSRKLQLRVANRYTIIIQLDKHQTHDGKSTIHDIDLFTEQDSRIIPMRELRKQVLQECKGHSNILQALKNIINRVINNDN</sequence>
<accession>A0A0W0ECN5</accession>
<comment type="similarity">
    <text evidence="1 7">Belongs to the KRE28 family.</text>
</comment>
<gene>
    <name evidence="7" type="primary">KRE28</name>
    <name evidence="8" type="ORF">AO440_001967</name>
</gene>
<evidence type="ECO:0000256" key="3">
    <source>
        <dbReference type="ARBA" id="ARBA00022838"/>
    </source>
</evidence>
<dbReference type="Pfam" id="PF17097">
    <property type="entry name" value="Kre28"/>
    <property type="match status" value="1"/>
</dbReference>
<comment type="function">
    <text evidence="7">Acts as a component of the outer kinetochore KNL1 complex that facilitates microtubule-kinetochore interactions and the spindle assembly checkpoint. Kinetochores, consisting of a centromere-associated inner segment and a microtubule-contacting outer segment, play a crucial role in chromosome segregation by mediating the physical connection between centromeric DNA and spindle microtubules. The outer kinetochore is made up of the ten-subunit KMN network, comprising the MIS12, NDC80 and KNL1 complexes, and auxiliary microtubule-associated components; together they connect the outer kinetochore with the inner kinetochore, bind microtubules, and mediate interactions with mitotic checkpoint proteins that delay anaphase until chromosomes are bioriented on the spindle.</text>
</comment>
<dbReference type="GO" id="GO:0000776">
    <property type="term" value="C:kinetochore"/>
    <property type="evidence" value="ECO:0007669"/>
    <property type="project" value="UniProtKB-KW"/>
</dbReference>
<dbReference type="VEuPathDB" id="FungiDB:B1J91_H01573g"/>
<reference evidence="8 9" key="1">
    <citation type="submission" date="2015-10" db="EMBL/GenBank/DDBJ databases">
        <title>Draft genomes sequences of Candida glabrata isolates 1A, 1B, 2A, 2B, 3A and 3B.</title>
        <authorList>
            <person name="Haavelsrud O.E."/>
            <person name="Gaustad P."/>
        </authorList>
    </citation>
    <scope>NUCLEOTIDE SEQUENCE [LARGE SCALE GENOMIC DNA]</scope>
    <source>
        <strain evidence="8">910700640</strain>
    </source>
</reference>
<keyword evidence="3 7" id="KW-0995">Kinetochore</keyword>
<dbReference type="Proteomes" id="UP000054886">
    <property type="component" value="Unassembled WGS sequence"/>
</dbReference>
<proteinExistence type="inferred from homology"/>
<keyword evidence="6 7" id="KW-0137">Centromere</keyword>
<dbReference type="VEuPathDB" id="FungiDB:GVI51_H01353"/>
<feature type="coiled-coil region" evidence="7">
    <location>
        <begin position="212"/>
        <end position="239"/>
    </location>
</feature>
<name>A0A0W0ECN5_CANGB</name>
<dbReference type="InterPro" id="IPR031361">
    <property type="entry name" value="Kre28"/>
</dbReference>
<comment type="caution">
    <text evidence="8">The sequence shown here is derived from an EMBL/GenBank/DDBJ whole genome shotgun (WGS) entry which is preliminary data.</text>
</comment>
<evidence type="ECO:0000313" key="8">
    <source>
        <dbReference type="EMBL" id="KTA98993.1"/>
    </source>
</evidence>
<comment type="subcellular location">
    <subcellularLocation>
        <location evidence="7">Nucleus</location>
    </subcellularLocation>
    <subcellularLocation>
        <location evidence="7">Chromosome</location>
        <location evidence="7">Centromere</location>
        <location evidence="7">Kinetochore</location>
    </subcellularLocation>
</comment>
<dbReference type="GO" id="GO:0005634">
    <property type="term" value="C:nucleus"/>
    <property type="evidence" value="ECO:0007669"/>
    <property type="project" value="UniProtKB-SubCell"/>
</dbReference>
<keyword evidence="2 7" id="KW-0158">Chromosome</keyword>
<evidence type="ECO:0000256" key="7">
    <source>
        <dbReference type="RuleBase" id="RU362143"/>
    </source>
</evidence>